<feature type="region of interest" description="Disordered" evidence="1">
    <location>
        <begin position="137"/>
        <end position="189"/>
    </location>
</feature>
<dbReference type="AlphaFoldDB" id="A0AAE0EBE2"/>
<feature type="region of interest" description="Disordered" evidence="1">
    <location>
        <begin position="96"/>
        <end position="116"/>
    </location>
</feature>
<feature type="compositionally biased region" description="Polar residues" evidence="1">
    <location>
        <begin position="144"/>
        <end position="158"/>
    </location>
</feature>
<proteinExistence type="predicted"/>
<dbReference type="EMBL" id="JANJYJ010000003">
    <property type="protein sequence ID" value="KAK3221662.1"/>
    <property type="molecule type" value="Genomic_DNA"/>
</dbReference>
<evidence type="ECO:0000313" key="2">
    <source>
        <dbReference type="EMBL" id="KAK3221662.1"/>
    </source>
</evidence>
<keyword evidence="3" id="KW-1185">Reference proteome</keyword>
<comment type="caution">
    <text evidence="2">The sequence shown here is derived from an EMBL/GenBank/DDBJ whole genome shotgun (WGS) entry which is preliminary data.</text>
</comment>
<protein>
    <submittedName>
        <fullName evidence="2">Uncharacterized protein</fullName>
    </submittedName>
</protein>
<feature type="region of interest" description="Disordered" evidence="1">
    <location>
        <begin position="224"/>
        <end position="253"/>
    </location>
</feature>
<reference evidence="2" key="1">
    <citation type="journal article" date="2023" name="Plant J.">
        <title>Genome sequences and population genomics provide insights into the demographic history, inbreeding, and mutation load of two 'living fossil' tree species of Dipteronia.</title>
        <authorList>
            <person name="Feng Y."/>
            <person name="Comes H.P."/>
            <person name="Chen J."/>
            <person name="Zhu S."/>
            <person name="Lu R."/>
            <person name="Zhang X."/>
            <person name="Li P."/>
            <person name="Qiu J."/>
            <person name="Olsen K.M."/>
            <person name="Qiu Y."/>
        </authorList>
    </citation>
    <scope>NUCLEOTIDE SEQUENCE</scope>
    <source>
        <strain evidence="2">NBL</strain>
    </source>
</reference>
<feature type="region of interest" description="Disordered" evidence="1">
    <location>
        <begin position="23"/>
        <end position="51"/>
    </location>
</feature>
<organism evidence="2 3">
    <name type="scientific">Dipteronia sinensis</name>
    <dbReference type="NCBI Taxonomy" id="43782"/>
    <lineage>
        <taxon>Eukaryota</taxon>
        <taxon>Viridiplantae</taxon>
        <taxon>Streptophyta</taxon>
        <taxon>Embryophyta</taxon>
        <taxon>Tracheophyta</taxon>
        <taxon>Spermatophyta</taxon>
        <taxon>Magnoliopsida</taxon>
        <taxon>eudicotyledons</taxon>
        <taxon>Gunneridae</taxon>
        <taxon>Pentapetalae</taxon>
        <taxon>rosids</taxon>
        <taxon>malvids</taxon>
        <taxon>Sapindales</taxon>
        <taxon>Sapindaceae</taxon>
        <taxon>Hippocastanoideae</taxon>
        <taxon>Acereae</taxon>
        <taxon>Dipteronia</taxon>
    </lineage>
</organism>
<sequence>MSVITPSDVTAVKNVEEKVQKPVGEKPILDSEKETKCHVNEEQKTEVRESAVSEYPKKDAAIENISAEAGKKVIIAEAGNVETCPVKDLSAISSKTEDLEPGAFETSPATSPDLDPVSVLVEKTTSLLEKDASVLKEVVDENSQDQPNGDISIKQSPTEGEKQDEAETIKETTKKLSAAAPPFNPSTVSVFGSVPVPVPGYKDHGGILPPPVNIPPMLAVNPVRRSPHQSATARVPYGPRLSGGYNRSGNRVP</sequence>
<accession>A0AAE0EBE2</accession>
<evidence type="ECO:0000256" key="1">
    <source>
        <dbReference type="SAM" id="MobiDB-lite"/>
    </source>
</evidence>
<feature type="compositionally biased region" description="Basic and acidic residues" evidence="1">
    <location>
        <begin position="159"/>
        <end position="174"/>
    </location>
</feature>
<dbReference type="Proteomes" id="UP001281410">
    <property type="component" value="Unassembled WGS sequence"/>
</dbReference>
<evidence type="ECO:0000313" key="3">
    <source>
        <dbReference type="Proteomes" id="UP001281410"/>
    </source>
</evidence>
<name>A0AAE0EBE2_9ROSI</name>
<gene>
    <name evidence="2" type="ORF">Dsin_008687</name>
</gene>